<feature type="transmembrane region" description="Helical" evidence="5">
    <location>
        <begin position="485"/>
        <end position="506"/>
    </location>
</feature>
<dbReference type="SMART" id="SM00248">
    <property type="entry name" value="ANK"/>
    <property type="match status" value="10"/>
</dbReference>
<reference evidence="7" key="1">
    <citation type="journal article" date="2023" name="Mol. Phylogenet. Evol.">
        <title>Genome-scale phylogeny and comparative genomics of the fungal order Sordariales.</title>
        <authorList>
            <person name="Hensen N."/>
            <person name="Bonometti L."/>
            <person name="Westerberg I."/>
            <person name="Brannstrom I.O."/>
            <person name="Guillou S."/>
            <person name="Cros-Aarteil S."/>
            <person name="Calhoun S."/>
            <person name="Haridas S."/>
            <person name="Kuo A."/>
            <person name="Mondo S."/>
            <person name="Pangilinan J."/>
            <person name="Riley R."/>
            <person name="LaButti K."/>
            <person name="Andreopoulos B."/>
            <person name="Lipzen A."/>
            <person name="Chen C."/>
            <person name="Yan M."/>
            <person name="Daum C."/>
            <person name="Ng V."/>
            <person name="Clum A."/>
            <person name="Steindorff A."/>
            <person name="Ohm R.A."/>
            <person name="Martin F."/>
            <person name="Silar P."/>
            <person name="Natvig D.O."/>
            <person name="Lalanne C."/>
            <person name="Gautier V."/>
            <person name="Ament-Velasquez S.L."/>
            <person name="Kruys A."/>
            <person name="Hutchinson M.I."/>
            <person name="Powell A.J."/>
            <person name="Barry K."/>
            <person name="Miller A.N."/>
            <person name="Grigoriev I.V."/>
            <person name="Debuchy R."/>
            <person name="Gladieux P."/>
            <person name="Hiltunen Thoren M."/>
            <person name="Johannesson H."/>
        </authorList>
    </citation>
    <scope>NUCLEOTIDE SEQUENCE</scope>
    <source>
        <strain evidence="7">CBS 955.72</strain>
    </source>
</reference>
<dbReference type="InterPro" id="IPR036770">
    <property type="entry name" value="Ankyrin_rpt-contain_sf"/>
</dbReference>
<dbReference type="InterPro" id="IPR002110">
    <property type="entry name" value="Ankyrin_rpt"/>
</dbReference>
<keyword evidence="1" id="KW-0677">Repeat</keyword>
<dbReference type="InterPro" id="IPR044736">
    <property type="entry name" value="Gid1/RanBPM/SPLA_SPRY"/>
</dbReference>
<dbReference type="Gene3D" id="2.60.120.920">
    <property type="match status" value="1"/>
</dbReference>
<evidence type="ECO:0000313" key="8">
    <source>
        <dbReference type="Proteomes" id="UP001275084"/>
    </source>
</evidence>
<accession>A0AAJ0H875</accession>
<feature type="transmembrane region" description="Helical" evidence="5">
    <location>
        <begin position="61"/>
        <end position="80"/>
    </location>
</feature>
<feature type="region of interest" description="Disordered" evidence="4">
    <location>
        <begin position="238"/>
        <end position="319"/>
    </location>
</feature>
<reference evidence="7" key="2">
    <citation type="submission" date="2023-06" db="EMBL/GenBank/DDBJ databases">
        <authorList>
            <consortium name="Lawrence Berkeley National Laboratory"/>
            <person name="Haridas S."/>
            <person name="Hensen N."/>
            <person name="Bonometti L."/>
            <person name="Westerberg I."/>
            <person name="Brannstrom I.O."/>
            <person name="Guillou S."/>
            <person name="Cros-Aarteil S."/>
            <person name="Calhoun S."/>
            <person name="Kuo A."/>
            <person name="Mondo S."/>
            <person name="Pangilinan J."/>
            <person name="Riley R."/>
            <person name="Labutti K."/>
            <person name="Andreopoulos B."/>
            <person name="Lipzen A."/>
            <person name="Chen C."/>
            <person name="Yanf M."/>
            <person name="Daum C."/>
            <person name="Ng V."/>
            <person name="Clum A."/>
            <person name="Steindorff A."/>
            <person name="Ohm R."/>
            <person name="Martin F."/>
            <person name="Silar P."/>
            <person name="Natvig D."/>
            <person name="Lalanne C."/>
            <person name="Gautier V."/>
            <person name="Ament-Velasquez S.L."/>
            <person name="Kruys A."/>
            <person name="Hutchinson M.I."/>
            <person name="Powell A.J."/>
            <person name="Barry K."/>
            <person name="Miller A.N."/>
            <person name="Grigoriev I.V."/>
            <person name="Debuchy R."/>
            <person name="Gladieux P."/>
            <person name="Thoren M.H."/>
            <person name="Johannesson H."/>
        </authorList>
    </citation>
    <scope>NUCLEOTIDE SEQUENCE</scope>
    <source>
        <strain evidence="7">CBS 955.72</strain>
    </source>
</reference>
<evidence type="ECO:0000256" key="6">
    <source>
        <dbReference type="SAM" id="SignalP"/>
    </source>
</evidence>
<dbReference type="InterPro" id="IPR043136">
    <property type="entry name" value="B30.2/SPRY_sf"/>
</dbReference>
<feature type="repeat" description="ANK" evidence="3">
    <location>
        <begin position="1212"/>
        <end position="1244"/>
    </location>
</feature>
<organism evidence="7 8">
    <name type="scientific">Lasiosphaeria hispida</name>
    <dbReference type="NCBI Taxonomy" id="260671"/>
    <lineage>
        <taxon>Eukaryota</taxon>
        <taxon>Fungi</taxon>
        <taxon>Dikarya</taxon>
        <taxon>Ascomycota</taxon>
        <taxon>Pezizomycotina</taxon>
        <taxon>Sordariomycetes</taxon>
        <taxon>Sordariomycetidae</taxon>
        <taxon>Sordariales</taxon>
        <taxon>Lasiosphaeriaceae</taxon>
        <taxon>Lasiosphaeria</taxon>
    </lineage>
</organism>
<evidence type="ECO:0000256" key="5">
    <source>
        <dbReference type="SAM" id="Phobius"/>
    </source>
</evidence>
<feature type="transmembrane region" description="Helical" evidence="5">
    <location>
        <begin position="371"/>
        <end position="390"/>
    </location>
</feature>
<feature type="signal peptide" evidence="6">
    <location>
        <begin position="1"/>
        <end position="20"/>
    </location>
</feature>
<keyword evidence="5" id="KW-0812">Transmembrane</keyword>
<dbReference type="SUPFAM" id="SSF48403">
    <property type="entry name" value="Ankyrin repeat"/>
    <property type="match status" value="2"/>
</dbReference>
<feature type="compositionally biased region" description="Basic and acidic residues" evidence="4">
    <location>
        <begin position="274"/>
        <end position="301"/>
    </location>
</feature>
<evidence type="ECO:0000256" key="2">
    <source>
        <dbReference type="ARBA" id="ARBA00023043"/>
    </source>
</evidence>
<feature type="transmembrane region" description="Helical" evidence="5">
    <location>
        <begin position="327"/>
        <end position="351"/>
    </location>
</feature>
<dbReference type="PROSITE" id="PS50088">
    <property type="entry name" value="ANK_REPEAT"/>
    <property type="match status" value="1"/>
</dbReference>
<protein>
    <recommendedName>
        <fullName evidence="9">Protein SSH4</fullName>
    </recommendedName>
</protein>
<evidence type="ECO:0000256" key="1">
    <source>
        <dbReference type="ARBA" id="ARBA00022737"/>
    </source>
</evidence>
<keyword evidence="5" id="KW-0472">Membrane</keyword>
<dbReference type="PANTHER" id="PTHR24198">
    <property type="entry name" value="ANKYRIN REPEAT AND PROTEIN KINASE DOMAIN-CONTAINING PROTEIN"/>
    <property type="match status" value="1"/>
</dbReference>
<dbReference type="Proteomes" id="UP001275084">
    <property type="component" value="Unassembled WGS sequence"/>
</dbReference>
<dbReference type="Gene3D" id="1.25.40.20">
    <property type="entry name" value="Ankyrin repeat-containing domain"/>
    <property type="match status" value="3"/>
</dbReference>
<dbReference type="EMBL" id="JAUIQD010000007">
    <property type="protein sequence ID" value="KAK3343525.1"/>
    <property type="molecule type" value="Genomic_DNA"/>
</dbReference>
<name>A0AAJ0H875_9PEZI</name>
<evidence type="ECO:0000313" key="7">
    <source>
        <dbReference type="EMBL" id="KAK3343525.1"/>
    </source>
</evidence>
<keyword evidence="8" id="KW-1185">Reference proteome</keyword>
<keyword evidence="5" id="KW-1133">Transmembrane helix</keyword>
<comment type="caution">
    <text evidence="7">The sequence shown here is derived from an EMBL/GenBank/DDBJ whole genome shotgun (WGS) entry which is preliminary data.</text>
</comment>
<dbReference type="CDD" id="cd12885">
    <property type="entry name" value="SPRY_RanBP_like"/>
    <property type="match status" value="1"/>
</dbReference>
<evidence type="ECO:0008006" key="9">
    <source>
        <dbReference type="Google" id="ProtNLM"/>
    </source>
</evidence>
<gene>
    <name evidence="7" type="ORF">B0T25DRAFT_554551</name>
</gene>
<evidence type="ECO:0000256" key="3">
    <source>
        <dbReference type="PROSITE-ProRule" id="PRU00023"/>
    </source>
</evidence>
<feature type="region of interest" description="Disordered" evidence="4">
    <location>
        <begin position="604"/>
        <end position="626"/>
    </location>
</feature>
<sequence>MGMAVLWVAVILMIAPCVVADEGDAEFAFNLFSDLAPILALFGEKFATQFASESLDWLDHLIFAMVPLGIVTAMTAAIRVQGPGVAQAFIGRARENVASAEIELMSSTSNEVCELFNGKGIVRAMGKASIKQILVFPSVYEAEKVKLQHEDTPAPFLTSLKRTWTPSCGIHTIATACGYHPIAALGAPITRNERLEPGTVVMGGREYRGYFHGDLPWAFAAMSSWIHRTFRRRPVGDVIDGKTKRDDEESACSVDLSPPGSAPDMVGDKSAGATDDRACHSAGERKERDEEGETKEMEALRRLGPPNLQLNHSRPHSSEDERQQKSLVLCIAAISLVLQFGLVAIAGLTTYHGATRTAVGYEIKSYGFPCYAAGSFTLCLGMAVCSYIIGRSTVEWSWEPVKSPDAAEPHLFWVQKAQSVNDQTFSPYTIPEGKRLRIITSSRRNSERLAGGQKSVGRSPVADETGAATLSELLARTIGLVANPWGAATMFGVLATAAGFILQFIGLRALPYPVSFAQLGSILVMALFRAIIRNRTRRPLGGFETLPRYELDFLAGRIAFQEEFFGTELVPADGGKKRHNWRILTAGDKDGGKFPFRVINKAAAPSSADTQPDTQSTKIVDGHSEPKVSSQQLLRVRQRLGYVTTWQSAASSASLALSRSIFHVLSEFIKDPRNLQIPEQDGLSRFKRDDTICMNIALPATRTEQPYPAGLAADEDSVNIRCFWHAIDNGDGITSGTWEVDQDSLDAVLSLWMAYIEETHPPGLQSSAVDADGKGLRQAGWFDPGAITPTYRYRRILGDDLYNSGVLKRDLSWWVDGFSEQLLAPHRDPNVKLIIGFNGPEVLVSKTKGADAELAIDSCLSLPLILAQHLFTAFMWSIAKYLPPSCLGQGLPLQKQEVEVSRGRKFVPQQFRGTWSEPALRQRSLTKVAQHIERTGLGDATEVLLCIIPALSFADLLPNEVMLRILPQKNPDWGWAEVADCYDHLLQSSLGKSIEERLCYEAVVVTVDFLLVVTEPYGDDTEPWHELGGALNRLANTLISGYPHILGKLFMIYHLQRRFGDVIMALNRFGNIKSSRHQFEPNIGNAILSGLSEEDKDPLNDLRWTDIWSVDSRDFFAHKLSLSPGHLDILRILAGGHHDSPRDSDFRASRRLLEAYKTISSCINEYDIFGWTPLHYTSLCQEFPIVQKIYGAVQDLDPNGGKRGILKLRDKWGRNPLHVAARDGRHDNLKELLSFAEDSRAIAQLAGQDGLTAVHLAVKRGSEQCFSTLRGKLRGTPVTQTDIWDREALHIAASLAHTSLCEALLDCRGQAEPEREDEMGRTPLTHTLKSLNRERMDHGEDSETGKKLQQVVAKILKRLRQIVKFKYENGGTLLHLVAKYGDLRIFFDKVKEAADLDISGKDDDGRAPLHVAIRAQQPNNALFILTKLKGKDGLNLTKTKTREGVSAVAMACEMGLGSVVEELLKHRASLIEDEDGRRRSLLHFTVATGQANLAEQGKGKPYANLVDLLLKKATIQDLRAGDIDGQTPLIAACISGFEYAVTEILDRALHLASQNPEGAINLQDGENSHSAPKEFRDMVNQRDAEYNQSALEYACERGKEEVAKILLQPKYKVILEGAAEKWHRYTALHFAVGFAQGSAGSWLGIARLLCDTVPAFLEQKDEYGRTPLELAEDRGQEELRKLILSHKNTNYQQKEPFLKRTLDTPSEDRILWIPDLIGSLNENDFLKIHKERDRIAQLADRASIAAWTDMALNMKGDSRPELEIPCHFAIRGYTSDKVSGMIQKFKGHWENQKKGSAAEKLTRPDKLEALLRRREDGPSHDKPVRFPGESGWSIVDWAKSFGIGDDKIADIREGCNDILANLEGTDLNGRKAEIASGETKYMFDLPETYQDLGLLSQEPYEITKISIVKDISTSLKNNSGILSLRTALPLPPDGKAFSFEVKIIKWPPSGTLMIGFCGEFFPKEEDLDCPGKFYNSWGFEDRGRLYVEDKWDLIPPQRSVSSSFEPGDTITVFLGPPNPDSARNTWYSKKSKDSKKGVEFISDGKDAARLLSKDRFQKGKIYPCIGVDVTSGGVGLEIEVDFGNSKVTIA</sequence>
<keyword evidence="2 3" id="KW-0040">ANK repeat</keyword>
<feature type="compositionally biased region" description="Polar residues" evidence="4">
    <location>
        <begin position="607"/>
        <end position="618"/>
    </location>
</feature>
<keyword evidence="6" id="KW-0732">Signal</keyword>
<feature type="chain" id="PRO_5042567199" description="Protein SSH4" evidence="6">
    <location>
        <begin position="21"/>
        <end position="2090"/>
    </location>
</feature>
<dbReference type="PANTHER" id="PTHR24198:SF165">
    <property type="entry name" value="ANKYRIN REPEAT-CONTAINING PROTEIN-RELATED"/>
    <property type="match status" value="1"/>
</dbReference>
<dbReference type="Pfam" id="PF12796">
    <property type="entry name" value="Ank_2"/>
    <property type="match status" value="2"/>
</dbReference>
<proteinExistence type="predicted"/>
<evidence type="ECO:0000256" key="4">
    <source>
        <dbReference type="SAM" id="MobiDB-lite"/>
    </source>
</evidence>